<accession>A0A6A4WI66</accession>
<dbReference type="OrthoDB" id="10248838at2759"/>
<evidence type="ECO:0000256" key="2">
    <source>
        <dbReference type="ARBA" id="ARBA00022723"/>
    </source>
</evidence>
<dbReference type="SUPFAM" id="SSF141678">
    <property type="entry name" value="MAL13P1.257-like"/>
    <property type="match status" value="1"/>
</dbReference>
<protein>
    <submittedName>
        <fullName evidence="4">UPF0587 protein</fullName>
    </submittedName>
</protein>
<name>A0A6A4WI66_AMPAM</name>
<dbReference type="EMBL" id="VIIS01000932">
    <property type="protein sequence ID" value="KAF0303534.1"/>
    <property type="molecule type" value="Genomic_DNA"/>
</dbReference>
<evidence type="ECO:0000313" key="4">
    <source>
        <dbReference type="EMBL" id="KAF0303534.1"/>
    </source>
</evidence>
<comment type="caution">
    <text evidence="4">The sequence shown here is derived from an EMBL/GenBank/DDBJ whole genome shotgun (WGS) entry which is preliminary data.</text>
</comment>
<dbReference type="Proteomes" id="UP000440578">
    <property type="component" value="Unassembled WGS sequence"/>
</dbReference>
<evidence type="ECO:0000313" key="5">
    <source>
        <dbReference type="Proteomes" id="UP000440578"/>
    </source>
</evidence>
<gene>
    <name evidence="4" type="ORF">FJT64_024485</name>
</gene>
<organism evidence="4 5">
    <name type="scientific">Amphibalanus amphitrite</name>
    <name type="common">Striped barnacle</name>
    <name type="synonym">Balanus amphitrite</name>
    <dbReference type="NCBI Taxonomy" id="1232801"/>
    <lineage>
        <taxon>Eukaryota</taxon>
        <taxon>Metazoa</taxon>
        <taxon>Ecdysozoa</taxon>
        <taxon>Arthropoda</taxon>
        <taxon>Crustacea</taxon>
        <taxon>Multicrustacea</taxon>
        <taxon>Cirripedia</taxon>
        <taxon>Thoracica</taxon>
        <taxon>Thoracicalcarea</taxon>
        <taxon>Balanomorpha</taxon>
        <taxon>Balanoidea</taxon>
        <taxon>Balanidae</taxon>
        <taxon>Amphibalaninae</taxon>
        <taxon>Amphibalanus</taxon>
    </lineage>
</organism>
<keyword evidence="3" id="KW-0862">Zinc</keyword>
<reference evidence="4 5" key="1">
    <citation type="submission" date="2019-07" db="EMBL/GenBank/DDBJ databases">
        <title>Draft genome assembly of a fouling barnacle, Amphibalanus amphitrite (Darwin, 1854): The first reference genome for Thecostraca.</title>
        <authorList>
            <person name="Kim W."/>
        </authorList>
    </citation>
    <scope>NUCLEOTIDE SEQUENCE [LARGE SCALE GENOMIC DNA]</scope>
    <source>
        <strain evidence="4">SNU_AA5</strain>
        <tissue evidence="4">Soma without cirri and trophi</tissue>
    </source>
</reference>
<keyword evidence="2" id="KW-0479">Metal-binding</keyword>
<dbReference type="PANTHER" id="PTHR12857">
    <property type="entry name" value="CXXC MOTIF CONTAINING ZINC BINDING PROTEIN"/>
    <property type="match status" value="1"/>
</dbReference>
<keyword evidence="5" id="KW-1185">Reference proteome</keyword>
<evidence type="ECO:0000256" key="3">
    <source>
        <dbReference type="ARBA" id="ARBA00022833"/>
    </source>
</evidence>
<comment type="similarity">
    <text evidence="1">Belongs to the UPF0587 family.</text>
</comment>
<dbReference type="GO" id="GO:0008270">
    <property type="term" value="F:zinc ion binding"/>
    <property type="evidence" value="ECO:0007669"/>
    <property type="project" value="TreeGrafter"/>
</dbReference>
<dbReference type="PANTHER" id="PTHR12857:SF0">
    <property type="entry name" value="CXXC MOTIF CONTAINING ZINC BINDING PROTEIN"/>
    <property type="match status" value="1"/>
</dbReference>
<proteinExistence type="inferred from homology"/>
<evidence type="ECO:0000256" key="1">
    <source>
        <dbReference type="ARBA" id="ARBA00007818"/>
    </source>
</evidence>
<dbReference type="InterPro" id="IPR008584">
    <property type="entry name" value="CXXC_Zn-binding_euk"/>
</dbReference>
<dbReference type="Pfam" id="PF05907">
    <property type="entry name" value="CXXC_Zn-b_euk"/>
    <property type="match status" value="1"/>
</dbReference>
<dbReference type="AlphaFoldDB" id="A0A6A4WI66"/>
<sequence>MVNKWIRQDINVKIMVHLGLQLRATLENVTDIQPQPDDDDFRWYVKLRCNHCGDQPDHFVYLCATEEVPVKGGRGHANMAVKCKLCGRDNHVDIVPGSVKPLTESEKFQTVVEFDCRGVELTDFSPRVGWTCRGAESGTKFADVDLSEKEWVEYDEKAGESVGIYDVQSQFVKLKN</sequence>